<sequence length="194" mass="20216">MRAHRVASITAALTALTFAILAMPTTAGTTQISAVGVFNDACQPPIGTPPANLGDYPPIDLSGSLVGCWYTYVSASRLNPSGTYIEQGTELFVGCLNGTTCGTFETTYTFTGKYTDATFTEEIHGRCEHAVVDGTGDFAGVKGAIKFKDDVVNLKFDIRGHISLGSSDAKTATAVAQDLAKALEADGTTRSSGC</sequence>
<name>A0ABS8JEY7_9GAMM</name>
<reference evidence="2" key="1">
    <citation type="submission" date="2021-10" db="EMBL/GenBank/DDBJ databases">
        <authorList>
            <person name="Lyu M."/>
            <person name="Wang X."/>
            <person name="Meng X."/>
            <person name="Xu K."/>
        </authorList>
    </citation>
    <scope>NUCLEOTIDE SEQUENCE</scope>
    <source>
        <strain evidence="2">A6</strain>
    </source>
</reference>
<keyword evidence="3" id="KW-1185">Reference proteome</keyword>
<keyword evidence="1" id="KW-0732">Signal</keyword>
<dbReference type="Proteomes" id="UP001165293">
    <property type="component" value="Unassembled WGS sequence"/>
</dbReference>
<feature type="signal peptide" evidence="1">
    <location>
        <begin position="1"/>
        <end position="27"/>
    </location>
</feature>
<protein>
    <submittedName>
        <fullName evidence="2">Uncharacterized protein</fullName>
    </submittedName>
</protein>
<evidence type="ECO:0000313" key="2">
    <source>
        <dbReference type="EMBL" id="MCC8362152.1"/>
    </source>
</evidence>
<evidence type="ECO:0000313" key="3">
    <source>
        <dbReference type="Proteomes" id="UP001165293"/>
    </source>
</evidence>
<dbReference type="RefSeq" id="WP_230525776.1">
    <property type="nucleotide sequence ID" value="NZ_JAJGAK010000001.1"/>
</dbReference>
<accession>A0ABS8JEY7</accession>
<gene>
    <name evidence="2" type="ORF">LK996_03565</name>
</gene>
<evidence type="ECO:0000256" key="1">
    <source>
        <dbReference type="SAM" id="SignalP"/>
    </source>
</evidence>
<proteinExistence type="predicted"/>
<comment type="caution">
    <text evidence="2">The sequence shown here is derived from an EMBL/GenBank/DDBJ whole genome shotgun (WGS) entry which is preliminary data.</text>
</comment>
<feature type="chain" id="PRO_5046583923" evidence="1">
    <location>
        <begin position="28"/>
        <end position="194"/>
    </location>
</feature>
<dbReference type="EMBL" id="JAJGAK010000001">
    <property type="protein sequence ID" value="MCC8362152.1"/>
    <property type="molecule type" value="Genomic_DNA"/>
</dbReference>
<organism evidence="2 3">
    <name type="scientific">Noviluteimonas lactosilytica</name>
    <dbReference type="NCBI Taxonomy" id="2888523"/>
    <lineage>
        <taxon>Bacteria</taxon>
        <taxon>Pseudomonadati</taxon>
        <taxon>Pseudomonadota</taxon>
        <taxon>Gammaproteobacteria</taxon>
        <taxon>Lysobacterales</taxon>
        <taxon>Lysobacteraceae</taxon>
        <taxon>Noviluteimonas</taxon>
    </lineage>
</organism>